<dbReference type="Proteomes" id="UP001140513">
    <property type="component" value="Unassembled WGS sequence"/>
</dbReference>
<feature type="domain" description="Erythromycin biosynthesis protein CIII-like C-terminal" evidence="3">
    <location>
        <begin position="93"/>
        <end position="199"/>
    </location>
</feature>
<dbReference type="InterPro" id="IPR002213">
    <property type="entry name" value="UDP_glucos_trans"/>
</dbReference>
<evidence type="ECO:0000256" key="1">
    <source>
        <dbReference type="ARBA" id="ARBA00022679"/>
    </source>
</evidence>
<feature type="compositionally biased region" description="Basic and acidic residues" evidence="2">
    <location>
        <begin position="561"/>
        <end position="579"/>
    </location>
</feature>
<feature type="compositionally biased region" description="Basic and acidic residues" evidence="2">
    <location>
        <begin position="810"/>
        <end position="843"/>
    </location>
</feature>
<accession>A0A9W9CEW6</accession>
<keyword evidence="5" id="KW-1185">Reference proteome</keyword>
<dbReference type="EMBL" id="JAPEUX010000002">
    <property type="protein sequence ID" value="KAJ4358224.1"/>
    <property type="molecule type" value="Genomic_DNA"/>
</dbReference>
<dbReference type="InterPro" id="IPR003903">
    <property type="entry name" value="UIM_dom"/>
</dbReference>
<feature type="compositionally biased region" description="Gly residues" evidence="2">
    <location>
        <begin position="875"/>
        <end position="885"/>
    </location>
</feature>
<comment type="caution">
    <text evidence="4">The sequence shown here is derived from an EMBL/GenBank/DDBJ whole genome shotgun (WGS) entry which is preliminary data.</text>
</comment>
<protein>
    <recommendedName>
        <fullName evidence="3">Erythromycin biosynthesis protein CIII-like C-terminal domain-containing protein</fullName>
    </recommendedName>
</protein>
<feature type="compositionally biased region" description="Acidic residues" evidence="2">
    <location>
        <begin position="758"/>
        <end position="770"/>
    </location>
</feature>
<feature type="compositionally biased region" description="Basic and acidic residues" evidence="2">
    <location>
        <begin position="731"/>
        <end position="740"/>
    </location>
</feature>
<dbReference type="GeneID" id="80906334"/>
<dbReference type="OrthoDB" id="5835829at2759"/>
<dbReference type="Gene3D" id="3.40.50.2000">
    <property type="entry name" value="Glycogen Phosphorylase B"/>
    <property type="match status" value="1"/>
</dbReference>
<dbReference type="InterPro" id="IPR010610">
    <property type="entry name" value="EryCIII-like_C"/>
</dbReference>
<dbReference type="Pfam" id="PF06722">
    <property type="entry name" value="EryCIII-like_C"/>
    <property type="match status" value="1"/>
</dbReference>
<sequence>MSSPALIPKPKDWGNHISIAGFFFLSLAHNYTPAPDLAEFLAAGEPPVYIGFGSIVVDDPNAMTTLIFDAVKATGKRALVSKGWGGLGGDDLNVPEGVFMLGNVPHDWLFQHVAAVVHHGGAGTTAAGIAAGRPTVVVPFFGDQPFWGSMVAKAGAGPEPIPYKDLTAEKLADAIREALKPESLAKAAELSAKIAKEQGAQVGAQSFHQMLKYDDLRFRPREYMPDEGPWDPITGAASALVGTAGQMMMGVADFPIETLKLLNIHPDSSRKGKGKAKQTENDSTTESGSQAGRGQASRTTTNVGSGTAGSIPAQTPNGLVSWLKQWLNLLKYHILGRHREIAPVSNQDPAAAVDQVKAVRRRLGDRLGGMDKDSIVGTGKGVGRIVGAGFKSPLDFSMNVAQGFHNVPKLYGGDVRQVDKVTNLQSGLKVAAKQFGFGLYDGIAGLALDPYKGAKKEGGLGFVKGVGRGIFSVPFRVMGGAFSVPAYAMKGLYQEMLKNQGSGVQNYVIAARISQGYDEASVLSTAEKQDIVNRWRCIKTNVKKKKNPGEEQFQALHSYMSERREKKEKGRWAKSRRQETAPGADDPRLYMTDGRGSLDLPEPLIRSETAASTAITRSHRGIHDPIHLLHHARTYPEPAHPHNNVPAPHQVQLVNNDEAAERHELETAIKASVAETSRGNSEEDELIARAIRASMVELQREPESGETEEQALQRAMTASMEEAQKSGVSEEEQRILEDTLRSSMLETSRARREHGSDSEWDSSDTEDDEEYQRILAESEKLHHLHSKEENHDEYFSSIVGAREAVDTQEEATRKEEEEALRKAIEESERQDREHKLNLEKQRTEEDIVMEYVKKQSLAEAQHSQRLKQGRDVGGESSGAGGSGPA</sequence>
<dbReference type="SMART" id="SM00726">
    <property type="entry name" value="UIM"/>
    <property type="match status" value="5"/>
</dbReference>
<dbReference type="CDD" id="cd03784">
    <property type="entry name" value="GT1_Gtf-like"/>
    <property type="match status" value="1"/>
</dbReference>
<feature type="compositionally biased region" description="Polar residues" evidence="2">
    <location>
        <begin position="281"/>
        <end position="305"/>
    </location>
</feature>
<evidence type="ECO:0000313" key="5">
    <source>
        <dbReference type="Proteomes" id="UP001140513"/>
    </source>
</evidence>
<feature type="region of interest" description="Disordered" evidence="2">
    <location>
        <begin position="561"/>
        <end position="601"/>
    </location>
</feature>
<feature type="region of interest" description="Disordered" evidence="2">
    <location>
        <begin position="265"/>
        <end position="311"/>
    </location>
</feature>
<dbReference type="GO" id="GO:0016906">
    <property type="term" value="F:sterol 3-beta-glucosyltransferase activity"/>
    <property type="evidence" value="ECO:0007669"/>
    <property type="project" value="UniProtKB-ARBA"/>
</dbReference>
<dbReference type="SUPFAM" id="SSF53756">
    <property type="entry name" value="UDP-Glycosyltransferase/glycogen phosphorylase"/>
    <property type="match status" value="1"/>
</dbReference>
<dbReference type="InterPro" id="IPR050426">
    <property type="entry name" value="Glycosyltransferase_28"/>
</dbReference>
<feature type="region of interest" description="Disordered" evidence="2">
    <location>
        <begin position="698"/>
        <end position="770"/>
    </location>
</feature>
<dbReference type="PROSITE" id="PS50330">
    <property type="entry name" value="UIM"/>
    <property type="match status" value="2"/>
</dbReference>
<evidence type="ECO:0000313" key="4">
    <source>
        <dbReference type="EMBL" id="KAJ4358224.1"/>
    </source>
</evidence>
<dbReference type="FunFam" id="3.40.50.2000:FF:000009">
    <property type="entry name" value="Sterol 3-beta-glucosyltransferase UGT80A2"/>
    <property type="match status" value="1"/>
</dbReference>
<dbReference type="AlphaFoldDB" id="A0A9W9CEW6"/>
<feature type="region of interest" description="Disordered" evidence="2">
    <location>
        <begin position="858"/>
        <end position="885"/>
    </location>
</feature>
<dbReference type="PANTHER" id="PTHR48050:SF13">
    <property type="entry name" value="STEROL 3-BETA-GLUCOSYLTRANSFERASE UGT80A2"/>
    <property type="match status" value="1"/>
</dbReference>
<keyword evidence="1" id="KW-0808">Transferase</keyword>
<dbReference type="PANTHER" id="PTHR48050">
    <property type="entry name" value="STEROL 3-BETA-GLUCOSYLTRANSFERASE"/>
    <property type="match status" value="1"/>
</dbReference>
<dbReference type="RefSeq" id="XP_056075083.1">
    <property type="nucleotide sequence ID" value="XM_056211610.1"/>
</dbReference>
<evidence type="ECO:0000259" key="3">
    <source>
        <dbReference type="Pfam" id="PF06722"/>
    </source>
</evidence>
<proteinExistence type="predicted"/>
<evidence type="ECO:0000256" key="2">
    <source>
        <dbReference type="SAM" id="MobiDB-lite"/>
    </source>
</evidence>
<feature type="compositionally biased region" description="Basic and acidic residues" evidence="2">
    <location>
        <begin position="748"/>
        <end position="757"/>
    </location>
</feature>
<reference evidence="4" key="1">
    <citation type="submission" date="2022-10" db="EMBL/GenBank/DDBJ databases">
        <title>Tapping the CABI collections for fungal endophytes: first genome assemblies for Collariella, Neodidymelliopsis, Ascochyta clinopodiicola, Didymella pomorum, Didymosphaeria variabile, Neocosmospora piperis and Neocucurbitaria cava.</title>
        <authorList>
            <person name="Hill R."/>
        </authorList>
    </citation>
    <scope>NUCLEOTIDE SEQUENCE</scope>
    <source>
        <strain evidence="4">IMI 356815</strain>
    </source>
</reference>
<name>A0A9W9CEW6_9PLEO</name>
<gene>
    <name evidence="4" type="ORF">N0V89_002804</name>
</gene>
<feature type="region of interest" description="Disordered" evidence="2">
    <location>
        <begin position="800"/>
        <end position="843"/>
    </location>
</feature>
<organism evidence="4 5">
    <name type="scientific">Didymosphaeria variabile</name>
    <dbReference type="NCBI Taxonomy" id="1932322"/>
    <lineage>
        <taxon>Eukaryota</taxon>
        <taxon>Fungi</taxon>
        <taxon>Dikarya</taxon>
        <taxon>Ascomycota</taxon>
        <taxon>Pezizomycotina</taxon>
        <taxon>Dothideomycetes</taxon>
        <taxon>Pleosporomycetidae</taxon>
        <taxon>Pleosporales</taxon>
        <taxon>Massarineae</taxon>
        <taxon>Didymosphaeriaceae</taxon>
        <taxon>Didymosphaeria</taxon>
    </lineage>
</organism>